<dbReference type="Pfam" id="PF10712">
    <property type="entry name" value="NAD-GH"/>
    <property type="match status" value="1"/>
</dbReference>
<name>A0A8H8A217_9FUNG</name>
<evidence type="ECO:0000313" key="1">
    <source>
        <dbReference type="EMBL" id="KAG5463564.1"/>
    </source>
</evidence>
<evidence type="ECO:0000313" key="2">
    <source>
        <dbReference type="Proteomes" id="UP000673691"/>
    </source>
</evidence>
<organism evidence="1 2">
    <name type="scientific">Olpidium bornovanus</name>
    <dbReference type="NCBI Taxonomy" id="278681"/>
    <lineage>
        <taxon>Eukaryota</taxon>
        <taxon>Fungi</taxon>
        <taxon>Fungi incertae sedis</taxon>
        <taxon>Olpidiomycota</taxon>
        <taxon>Olpidiomycotina</taxon>
        <taxon>Olpidiomycetes</taxon>
        <taxon>Olpidiales</taxon>
        <taxon>Olpidiaceae</taxon>
        <taxon>Olpidium</taxon>
    </lineage>
</organism>
<comment type="caution">
    <text evidence="1">The sequence shown here is derived from an EMBL/GenBank/DDBJ whole genome shotgun (WGS) entry which is preliminary data.</text>
</comment>
<dbReference type="EMBL" id="JAEFCI010000414">
    <property type="protein sequence ID" value="KAG5463564.1"/>
    <property type="molecule type" value="Genomic_DNA"/>
</dbReference>
<sequence>MLNNAVVEVLASKMRVARRGQNLEDALVDRKHRDIKRSATKVVDEDGALGSLLVKAIRNGGGRRLIDDAEHVKASNSTGIFGGLTLGVVEVPAVANVCRSTDRPEHVRRDSYNGMRDILAEVRFGNFLHLGEDHPGNFLRGKNLVIALHLHLNGRLAILVDDLEWEVLDVLLNFLVREFTPDKSLCVEDGVGGVLRALKSRKIRKAEELLPFVVSKCYIGRGDAVSLVVGNDLHAAVFENGNAGICSPQVNADDYFGGKTRQERRMRIRLVGLANVGLAAAV</sequence>
<accession>A0A8H8A217</accession>
<gene>
    <name evidence="1" type="ORF">BJ554DRAFT_6438</name>
</gene>
<dbReference type="OrthoDB" id="2017405at2759"/>
<dbReference type="Proteomes" id="UP000673691">
    <property type="component" value="Unassembled WGS sequence"/>
</dbReference>
<dbReference type="AlphaFoldDB" id="A0A8H8A217"/>
<protein>
    <submittedName>
        <fullName evidence="1">NAD-specific glutamate dehydrogenase-domain-containing protein</fullName>
    </submittedName>
</protein>
<keyword evidence="2" id="KW-1185">Reference proteome</keyword>
<proteinExistence type="predicted"/>
<reference evidence="1 2" key="1">
    <citation type="journal article" name="Sci. Rep.">
        <title>Genome-scale phylogenetic analyses confirm Olpidium as the closest living zoosporic fungus to the non-flagellated, terrestrial fungi.</title>
        <authorList>
            <person name="Chang Y."/>
            <person name="Rochon D."/>
            <person name="Sekimoto S."/>
            <person name="Wang Y."/>
            <person name="Chovatia M."/>
            <person name="Sandor L."/>
            <person name="Salamov A."/>
            <person name="Grigoriev I.V."/>
            <person name="Stajich J.E."/>
            <person name="Spatafora J.W."/>
        </authorList>
    </citation>
    <scope>NUCLEOTIDE SEQUENCE [LARGE SCALE GENOMIC DNA]</scope>
    <source>
        <strain evidence="1">S191</strain>
    </source>
</reference>
<dbReference type="InterPro" id="IPR019651">
    <property type="entry name" value="Glutamate_DH_NAD-spec"/>
</dbReference>